<name>A0A6J5FLR9_9BURK</name>
<evidence type="ECO:0000313" key="2">
    <source>
        <dbReference type="Proteomes" id="UP000494119"/>
    </source>
</evidence>
<accession>A0A6J5FLR9</accession>
<dbReference type="EMBL" id="CADIKL010000006">
    <property type="protein sequence ID" value="CAB3782728.1"/>
    <property type="molecule type" value="Genomic_DNA"/>
</dbReference>
<keyword evidence="2" id="KW-1185">Reference proteome</keyword>
<proteinExistence type="predicted"/>
<organism evidence="1 2">
    <name type="scientific">Paraburkholderia caffeinitolerans</name>
    <dbReference type="NCBI Taxonomy" id="1723730"/>
    <lineage>
        <taxon>Bacteria</taxon>
        <taxon>Pseudomonadati</taxon>
        <taxon>Pseudomonadota</taxon>
        <taxon>Betaproteobacteria</taxon>
        <taxon>Burkholderiales</taxon>
        <taxon>Burkholderiaceae</taxon>
        <taxon>Paraburkholderia</taxon>
    </lineage>
</organism>
<protein>
    <submittedName>
        <fullName evidence="1">Uncharacterized protein</fullName>
    </submittedName>
</protein>
<dbReference type="AlphaFoldDB" id="A0A6J5FLR9"/>
<reference evidence="1 2" key="1">
    <citation type="submission" date="2020-04" db="EMBL/GenBank/DDBJ databases">
        <authorList>
            <person name="De Canck E."/>
        </authorList>
    </citation>
    <scope>NUCLEOTIDE SEQUENCE [LARGE SCALE GENOMIC DNA]</scope>
    <source>
        <strain evidence="1 2">LMG 28688</strain>
    </source>
</reference>
<sequence>MVIVLVIIVFVVFCVSMASEITRGVPWIFETKVIWGIVAIEAIYTKTAISRGATRVFHYIRRALSAPPFYTRTFNPRNEKRARLNQPRHAFSRWLYSAATTASPIAAVPTCLQSGVTMSAVR</sequence>
<dbReference type="Proteomes" id="UP000494119">
    <property type="component" value="Unassembled WGS sequence"/>
</dbReference>
<evidence type="ECO:0000313" key="1">
    <source>
        <dbReference type="EMBL" id="CAB3782728.1"/>
    </source>
</evidence>
<gene>
    <name evidence="1" type="ORF">LMG28688_01494</name>
</gene>